<name>A0A450TQF8_9GAMM</name>
<accession>A0A450TQF8</accession>
<sequence>MIIGWRRHGSNIDPVWELLPVIKNTSEAELLARGVVDTSCATFFRPIIFGLLQAEK</sequence>
<evidence type="ECO:0000313" key="1">
    <source>
        <dbReference type="EMBL" id="VFJ59319.1"/>
    </source>
</evidence>
<organism evidence="2">
    <name type="scientific">Candidatus Kentrum sp. DK</name>
    <dbReference type="NCBI Taxonomy" id="2126562"/>
    <lineage>
        <taxon>Bacteria</taxon>
        <taxon>Pseudomonadati</taxon>
        <taxon>Pseudomonadota</taxon>
        <taxon>Gammaproteobacteria</taxon>
        <taxon>Candidatus Kentrum</taxon>
    </lineage>
</organism>
<proteinExistence type="predicted"/>
<dbReference type="EMBL" id="CAADEY010000071">
    <property type="protein sequence ID" value="VFJ59319.1"/>
    <property type="molecule type" value="Genomic_DNA"/>
</dbReference>
<reference evidence="2" key="1">
    <citation type="submission" date="2019-02" db="EMBL/GenBank/DDBJ databases">
        <authorList>
            <person name="Gruber-Vodicka R. H."/>
            <person name="Seah K. B. B."/>
        </authorList>
    </citation>
    <scope>NUCLEOTIDE SEQUENCE</scope>
    <source>
        <strain evidence="1">BECK_DK161</strain>
        <strain evidence="2">BECK_DK47</strain>
    </source>
</reference>
<protein>
    <submittedName>
        <fullName evidence="2">Uncharacterized protein</fullName>
    </submittedName>
</protein>
<dbReference type="EMBL" id="CAADEX010000270">
    <property type="protein sequence ID" value="VFJ70198.1"/>
    <property type="molecule type" value="Genomic_DNA"/>
</dbReference>
<dbReference type="AlphaFoldDB" id="A0A450TQF8"/>
<evidence type="ECO:0000313" key="2">
    <source>
        <dbReference type="EMBL" id="VFJ70198.1"/>
    </source>
</evidence>
<gene>
    <name evidence="2" type="ORF">BECKDK2373B_GA0170837_12703</name>
    <name evidence="1" type="ORF">BECKDK2373C_GA0170839_10718</name>
</gene>